<dbReference type="Gene3D" id="2.40.50.140">
    <property type="entry name" value="Nucleic acid-binding proteins"/>
    <property type="match status" value="1"/>
</dbReference>
<feature type="compositionally biased region" description="Basic and acidic residues" evidence="1">
    <location>
        <begin position="1"/>
        <end position="27"/>
    </location>
</feature>
<gene>
    <name evidence="2" type="ORF">EGD98_17565</name>
</gene>
<proteinExistence type="predicted"/>
<reference evidence="2" key="1">
    <citation type="submission" date="2021-06" db="EMBL/GenBank/DDBJ databases">
        <title>Halomicroarcula sp. F24A a new haloarchaeum isolated from saline soil.</title>
        <authorList>
            <person name="Duran-Viseras A."/>
            <person name="Sanchez-Porro C."/>
            <person name="Ventosa A."/>
        </authorList>
    </citation>
    <scope>NUCLEOTIDE SEQUENCE</scope>
    <source>
        <strain evidence="2">F24A</strain>
    </source>
</reference>
<keyword evidence="3" id="KW-1185">Reference proteome</keyword>
<feature type="region of interest" description="Disordered" evidence="1">
    <location>
        <begin position="479"/>
        <end position="514"/>
    </location>
</feature>
<feature type="region of interest" description="Disordered" evidence="1">
    <location>
        <begin position="1"/>
        <end position="34"/>
    </location>
</feature>
<protein>
    <submittedName>
        <fullName evidence="2">Uncharacterized protein</fullName>
    </submittedName>
</protein>
<dbReference type="SUPFAM" id="SSF50249">
    <property type="entry name" value="Nucleic acid-binding proteins"/>
    <property type="match status" value="1"/>
</dbReference>
<dbReference type="AlphaFoldDB" id="A0A8J8C9C6"/>
<evidence type="ECO:0000313" key="3">
    <source>
        <dbReference type="Proteomes" id="UP000783863"/>
    </source>
</evidence>
<sequence>MCSDSNSDRSNEDDHKKSGSTDTHHGDVPQSPYVRRYMGLDAVEARSDDIPADWDVAGQDSATLSESDCYGWFDGQPMVPSRSDERRAEINVIGSAPDALSEPDSVPPSSALILKGADKLTDPTGDQLVGVSSGLDESYPSGSADTTTPTDQKLVPWNQLDFRTLRLRSRDYIPNAEQTPASALGIEPSDLEVSLPDGSTLPLGAIVPNPEQYSRSSIPGIERRLALDYELKKVTNGIDQHGQTSGVAAVLDAHTDALAIYREEQNSIVPQRRSEQFEQSIQEQSDPLRELEASYPESVPEVLAEAKRFYTDFPHAHEIRTKTPVQMASVLARCVLDGRDLSSAVLSQSELEKHDPRNVLKIGNIQYTNTYSTRGYVSTQGRVKRVYYPDNPKIKFGFILEDDSGFAYVAVWKPSERVLTRSTSDPDDADGEVIVSESIFVEPNEGDLVRLTDFRKGEFNDQPSLNSRWDSDIRILEKAARTSTRRPPTQHRPTPPTHKRSNAASEDESTGESANAMARYVGDTSTEWPDSDWLNWIMSAEIATVTRQSTIAQPTAEETVSNGADEQTDTHLSSDSAWDSSACWVCQQRSGSMSYDSDVRAFYHPICLGRAGVDSCSEYEELRSQEVHH</sequence>
<dbReference type="EMBL" id="RKLQ01000004">
    <property type="protein sequence ID" value="MBX0305471.1"/>
    <property type="molecule type" value="Genomic_DNA"/>
</dbReference>
<name>A0A8J8C9C6_9EURY</name>
<dbReference type="InterPro" id="IPR012340">
    <property type="entry name" value="NA-bd_OB-fold"/>
</dbReference>
<evidence type="ECO:0000256" key="1">
    <source>
        <dbReference type="SAM" id="MobiDB-lite"/>
    </source>
</evidence>
<comment type="caution">
    <text evidence="2">The sequence shown here is derived from an EMBL/GenBank/DDBJ whole genome shotgun (WGS) entry which is preliminary data.</text>
</comment>
<accession>A0A8J8C9C6</accession>
<organism evidence="2 3">
    <name type="scientific">Haloarcula salinisoli</name>
    <dbReference type="NCBI Taxonomy" id="2487746"/>
    <lineage>
        <taxon>Archaea</taxon>
        <taxon>Methanobacteriati</taxon>
        <taxon>Methanobacteriota</taxon>
        <taxon>Stenosarchaea group</taxon>
        <taxon>Halobacteria</taxon>
        <taxon>Halobacteriales</taxon>
        <taxon>Haloarculaceae</taxon>
        <taxon>Haloarcula</taxon>
    </lineage>
</organism>
<feature type="compositionally biased region" description="Polar residues" evidence="1">
    <location>
        <begin position="140"/>
        <end position="151"/>
    </location>
</feature>
<feature type="region of interest" description="Disordered" evidence="1">
    <location>
        <begin position="131"/>
        <end position="152"/>
    </location>
</feature>
<evidence type="ECO:0000313" key="2">
    <source>
        <dbReference type="EMBL" id="MBX0305471.1"/>
    </source>
</evidence>
<dbReference type="Proteomes" id="UP000783863">
    <property type="component" value="Unassembled WGS sequence"/>
</dbReference>